<keyword evidence="3" id="KW-1185">Reference proteome</keyword>
<dbReference type="OrthoDB" id="5840532at2759"/>
<dbReference type="AlphaFoldDB" id="A0A427XWP8"/>
<feature type="domain" description="Cupin type-2" evidence="1">
    <location>
        <begin position="79"/>
        <end position="146"/>
    </location>
</feature>
<sequence>MAEPTNINRYVTGHDENGHAIFSFEGSVPYTKVLEKSGKNALFGVPWKTDSFPSECNGKEDAAVIGGPLHNDEGTLCRVVEFPPNTSSPFHRTCSLDYGILVSGEMHLELDDGHTRKFVQGDVAVQRGTMHAWHNRTNEYARMIFVLVAAKPTVINGKVLEDAMIRDTPLYEDGSY</sequence>
<name>A0A427XWP8_9TREE</name>
<dbReference type="RefSeq" id="XP_028477097.1">
    <property type="nucleotide sequence ID" value="XM_028622205.1"/>
</dbReference>
<dbReference type="SUPFAM" id="SSF51182">
    <property type="entry name" value="RmlC-like cupins"/>
    <property type="match status" value="1"/>
</dbReference>
<proteinExistence type="predicted"/>
<dbReference type="STRING" id="105984.A0A427XWP8"/>
<gene>
    <name evidence="2" type="ORF">EHS24_006804</name>
</gene>
<dbReference type="CDD" id="cd02231">
    <property type="entry name" value="cupin_BLL6423-like"/>
    <property type="match status" value="1"/>
</dbReference>
<evidence type="ECO:0000259" key="1">
    <source>
        <dbReference type="Pfam" id="PF07883"/>
    </source>
</evidence>
<evidence type="ECO:0000313" key="3">
    <source>
        <dbReference type="Proteomes" id="UP000279236"/>
    </source>
</evidence>
<comment type="caution">
    <text evidence="2">The sequence shown here is derived from an EMBL/GenBank/DDBJ whole genome shotgun (WGS) entry which is preliminary data.</text>
</comment>
<dbReference type="PANTHER" id="PTHR36156:SF2">
    <property type="entry name" value="CUPIN TYPE-2 DOMAIN-CONTAINING PROTEIN"/>
    <property type="match status" value="1"/>
</dbReference>
<dbReference type="EMBL" id="RSCE01000004">
    <property type="protein sequence ID" value="RSH83145.1"/>
    <property type="molecule type" value="Genomic_DNA"/>
</dbReference>
<protein>
    <recommendedName>
        <fullName evidence="1">Cupin type-2 domain-containing protein</fullName>
    </recommendedName>
</protein>
<evidence type="ECO:0000313" key="2">
    <source>
        <dbReference type="EMBL" id="RSH83145.1"/>
    </source>
</evidence>
<dbReference type="GeneID" id="39591347"/>
<accession>A0A427XWP8</accession>
<dbReference type="InterPro" id="IPR011051">
    <property type="entry name" value="RmlC_Cupin_sf"/>
</dbReference>
<reference evidence="2 3" key="1">
    <citation type="submission" date="2018-11" db="EMBL/GenBank/DDBJ databases">
        <title>Genome sequence of Apiotrichum porosum DSM 27194.</title>
        <authorList>
            <person name="Aliyu H."/>
            <person name="Gorte O."/>
            <person name="Ochsenreither K."/>
        </authorList>
    </citation>
    <scope>NUCLEOTIDE SEQUENCE [LARGE SCALE GENOMIC DNA]</scope>
    <source>
        <strain evidence="2 3">DSM 27194</strain>
    </source>
</reference>
<dbReference type="Proteomes" id="UP000279236">
    <property type="component" value="Unassembled WGS sequence"/>
</dbReference>
<dbReference type="InterPro" id="IPR013096">
    <property type="entry name" value="Cupin_2"/>
</dbReference>
<dbReference type="PANTHER" id="PTHR36156">
    <property type="entry name" value="SLR2101 PROTEIN"/>
    <property type="match status" value="1"/>
</dbReference>
<dbReference type="InterPro" id="IPR014710">
    <property type="entry name" value="RmlC-like_jellyroll"/>
</dbReference>
<dbReference type="Gene3D" id="2.60.120.10">
    <property type="entry name" value="Jelly Rolls"/>
    <property type="match status" value="1"/>
</dbReference>
<organism evidence="2 3">
    <name type="scientific">Apiotrichum porosum</name>
    <dbReference type="NCBI Taxonomy" id="105984"/>
    <lineage>
        <taxon>Eukaryota</taxon>
        <taxon>Fungi</taxon>
        <taxon>Dikarya</taxon>
        <taxon>Basidiomycota</taxon>
        <taxon>Agaricomycotina</taxon>
        <taxon>Tremellomycetes</taxon>
        <taxon>Trichosporonales</taxon>
        <taxon>Trichosporonaceae</taxon>
        <taxon>Apiotrichum</taxon>
    </lineage>
</organism>
<dbReference type="InterPro" id="IPR047142">
    <property type="entry name" value="OryJ/VirC-like"/>
</dbReference>
<dbReference type="Pfam" id="PF07883">
    <property type="entry name" value="Cupin_2"/>
    <property type="match status" value="1"/>
</dbReference>